<dbReference type="EMBL" id="BNCO01000116">
    <property type="protein sequence ID" value="GIL68365.1"/>
    <property type="molecule type" value="Genomic_DNA"/>
</dbReference>
<proteinExistence type="predicted"/>
<comment type="caution">
    <text evidence="3">The sequence shown here is derived from an EMBL/GenBank/DDBJ whole genome shotgun (WGS) entry which is preliminary data.</text>
</comment>
<evidence type="ECO:0000259" key="2">
    <source>
        <dbReference type="Pfam" id="PF05548"/>
    </source>
</evidence>
<dbReference type="InterPro" id="IPR008752">
    <property type="entry name" value="Peptidase_M11"/>
</dbReference>
<evidence type="ECO:0000256" key="1">
    <source>
        <dbReference type="SAM" id="MobiDB-lite"/>
    </source>
</evidence>
<keyword evidence="4" id="KW-1185">Reference proteome</keyword>
<accession>A0A8J4FBS2</accession>
<name>A0A8J4FBS2_9CHLO</name>
<feature type="domain" description="Peptidase M11 gametolysin" evidence="2">
    <location>
        <begin position="174"/>
        <end position="453"/>
    </location>
</feature>
<dbReference type="Proteomes" id="UP000747399">
    <property type="component" value="Unassembled WGS sequence"/>
</dbReference>
<dbReference type="Gene3D" id="2.60.120.260">
    <property type="entry name" value="Galactose-binding domain-like"/>
    <property type="match status" value="8"/>
</dbReference>
<dbReference type="SUPFAM" id="SSF55486">
    <property type="entry name" value="Metalloproteases ('zincins'), catalytic domain"/>
    <property type="match status" value="1"/>
</dbReference>
<evidence type="ECO:0000313" key="3">
    <source>
        <dbReference type="EMBL" id="GIL68365.1"/>
    </source>
</evidence>
<gene>
    <name evidence="3" type="ORF">Vafri_21668</name>
</gene>
<dbReference type="PANTHER" id="PTHR24216">
    <property type="entry name" value="PAXILLIN-RELATED"/>
    <property type="match status" value="1"/>
</dbReference>
<dbReference type="Pfam" id="PF05548">
    <property type="entry name" value="Peptidase_M11"/>
    <property type="match status" value="1"/>
</dbReference>
<feature type="region of interest" description="Disordered" evidence="1">
    <location>
        <begin position="490"/>
        <end position="564"/>
    </location>
</feature>
<sequence length="1784" mass="190295">MAPANCDSRWTFGLLPYPWQRRFQRFLLLLLPLVATSLLAWDGASVATPPSPVPQSPPALTLTAGPLLLRPPPLQPTIATSVLRIYIQGKLQYRPTKPIGTWVLTSINGSSGSFTLPNQPVDVLSGQEIFPGWGVSLTCFLPNTSTTSCSNITNARIIQAVRLAQATNITLSMLVMVLSLSNSSECNSRGGANVTQVRNAFLVRNNYADFFRNCSYGMMVLDKEKLTVVSTVMPCSAEIINCNVDAIANNAAKFQLIAGIQVTSYSHFVYVLPDNLTCGWGGLGDLPGTQSWFTADKSGIFSKGTVMQEILHNFGLYHSWKDWVEYDDYSTAMGSGDSCPSAPELWRLGWATPLAQLNSSSFPLATYKNFTLPATYLSPRGVMIKIQPDWLGELYTKNMYLALRVKMAGDRDLIEQFNGKLNIHELNKSIDNSFLAERDPKISFMGALDPGSSVIRFDYKLHLLVGVFDSKISTIIVTLCRFVTGPNECTADAPSTSLPSPPKPPSPMPPSPWSPPPSPTNPPSPMPPSPRSPPPSPPNPPSPMLPSPPSPPFEPKPPAARPPFTPCAIELGSSYIIFAGPNVGSKKPFRDPQAMVIWMNGDVSSASKLIAATFTTTITIAGQATQALLHVIINDIADIYVNGAYITTVERGRLSGEYTDRPVNITLPVGTSTLSLRVMNTDGGPSGVAAYLISSDGSSVLTRTNRTWTYTIDAQDAPGAIELGSSFVVFAWPNVGLNKSFSDPKAMAIWINGDASSTSTLITTTFTTTITIAGQATQALLYVILNDIADIYVNGAYITYVLGGWFLSRQFTNQPINITLPVGTSTLSLRILNTAGGPAAVAAYLLSSDGSSVLTRTNSAWTYTIDADYAPSAIELGSSFVVFAWPNVGSNKSFSDPKAMAIWINGDASSTSTLITTTFTTTITIAGQATQALLYVILNDIADIYVNGAYITYVLGGWFLSRQFANQPINITLPVGTSTLSLRILNTAGGPAAVAAYLLSSDGSSVLTRTNSAWTYTIDADNAPSAIELGSSFVVFAGPNVGSNKPFSDPKAMAIWVHENATSSTSTLIAATFTTTITITGQATQALLYLIVDDIAEIYVNGAYITYVAGGRLSGEYTDRPVNITLPVGTSTLSLRVKNTGGPAGVAAYLRRSRSSSVLTRTNRAWTYTIDAQDAASAIELGSSYVVFAGPNVGSNESFSDPQAMVIWVHENATSSASTLLAATFTTTITIGGSGTQALLYLIVDDIAEVYVNGAYITTVAGGWLSREYTDRPVNITLPVGTSTLSLRVKNTGGPAGVAAYLRRSSRNSSVLTRTNRAWTYTIDAQDAASAIELGSSYIIFAGPNVGSNKSFSDPKAMAISINGEADFSASTLIAATFTTTITITGQATQALLHIIVNDIAEVYVNGAYITTVERGWLSREYTDRPVNITLPVGTSTLSLRVKNTGGPPEVAAYLRRSSRNSSVLTRTNRAWTYTIDAQDARSAIELGSSYVVFAGPNVGSNKPFSDPQAMVIWVHENATSSASTLIAATFTTTITIGGSGTQALMYLIVDDIAEVYVNGAYITTVAGGWLSREYTDRPVNITLPVGTSTLSLRIKNTGGPAGVAAYLISRDGSFVLTRTNSTWTYTIDAQDAPSAIELGSSFVVFAGPNVGSNKPFSDPQAMAIWVHENATSSASTLIAATFTTTITITGQATQALLYLIVDDIAEVYINGAYITYVERGWLSREYTDRPINITLPVGTSTLSLRVKNTGGPAGVAAYLISSDGSSVLTRTNIAWTYTFGSLV</sequence>
<reference evidence="3" key="1">
    <citation type="journal article" date="2021" name="Proc. Natl. Acad. Sci. U.S.A.">
        <title>Three genomes in the algal genus Volvox reveal the fate of a haploid sex-determining region after a transition to homothallism.</title>
        <authorList>
            <person name="Yamamoto K."/>
            <person name="Hamaji T."/>
            <person name="Kawai-Toyooka H."/>
            <person name="Matsuzaki R."/>
            <person name="Takahashi F."/>
            <person name="Nishimura Y."/>
            <person name="Kawachi M."/>
            <person name="Noguchi H."/>
            <person name="Minakuchi Y."/>
            <person name="Umen J.G."/>
            <person name="Toyoda A."/>
            <person name="Nozaki H."/>
        </authorList>
    </citation>
    <scope>NUCLEOTIDE SEQUENCE</scope>
    <source>
        <strain evidence="3">NIES-3780</strain>
    </source>
</reference>
<protein>
    <recommendedName>
        <fullName evidence="2">Peptidase M11 gametolysin domain-containing protein</fullName>
    </recommendedName>
</protein>
<organism evidence="3 4">
    <name type="scientific">Volvox africanus</name>
    <dbReference type="NCBI Taxonomy" id="51714"/>
    <lineage>
        <taxon>Eukaryota</taxon>
        <taxon>Viridiplantae</taxon>
        <taxon>Chlorophyta</taxon>
        <taxon>core chlorophytes</taxon>
        <taxon>Chlorophyceae</taxon>
        <taxon>CS clade</taxon>
        <taxon>Chlamydomonadales</taxon>
        <taxon>Volvocaceae</taxon>
        <taxon>Volvox</taxon>
    </lineage>
</organism>
<evidence type="ECO:0000313" key="4">
    <source>
        <dbReference type="Proteomes" id="UP000747399"/>
    </source>
</evidence>
<feature type="compositionally biased region" description="Pro residues" evidence="1">
    <location>
        <begin position="499"/>
        <end position="564"/>
    </location>
</feature>